<gene>
    <name evidence="4" type="ORF">THAPSDRAFT_5028</name>
</gene>
<sequence length="885" mass="98552">MPSKTNIRRRSQRSLKSIQRLFSRRSSRRISRNAVIIPPEAHDACTKAPVDPTFKSNVADVGDAVKRLYEEEYINSQESGGTFITATEENVPTVVNPVDFVPVAPTESGSDDDEAEIDSHLDTVSVTTKQSASRRISLDGESPPMLVEQNNTSFEVGDEVIVADTKHAKHGKIGVVYKVTASYVFFQDSAKVNVKIMSKFLERVLLRSDAEIEGDDAIKQDATEESYSKATTKTQPRRLQTRSVCGSLGSVDLGSRKSSTIVMNTMSSPERPPFSGDRVIVVKKGHKHKGKLGTVKRMTAKFAFVVFDLGDEKEVRITPSFLEYLPGEGSDVPSTTKTNSHPLGIASHPLQRFGSYVVQKLILDSPECGVTDGSIIGKIWGDRLLPVDIPVSEDMQVLEKIISWNGNEYELYYADVAIDTENSILYNKKKKVKAYYVRTSNLEFNLRGHEETLADFGSLEPRKVWSRRSLLFSTAVRINTEFAIHDVSDSEVVMVEDVGTTGCGFIDEQYMMKLLGESAAAKRTVAIQVRMLIPTLGLFKGVLVRKKMNGDHVIEMNESLQKVPPSRVSVAENTGWMLIKRVFPSKANEQVGRIFQKYGREVTNSFKRELKSGKQCKLADMYQRIIIGSGVPSDVMKHYSRTYKTPDKLRHTHLVGVVDPTNELPPNTVFVTGVNGGFGVDQIFVSRSPATEVSDGRVVELVNTKPFNMSQANWDWLGSLPFGAIMFGNPEKGYCPLPECIANGDLDGDWYFVFWSEALLQHIHAIPFIDNELSLPAKVGVPASVVYNSDWYDNAQNFMSKVSLQVDVDKLICELYNLSLTGSKNMSKNQRQGDLVKHIGDPDAVSYGRAYKQALEFKKHGRKVPLPGHLFSSVSEKYHDYLTPI</sequence>
<dbReference type="PaxDb" id="35128-Thaps5028"/>
<reference evidence="4 5" key="2">
    <citation type="journal article" date="2008" name="Nature">
        <title>The Phaeodactylum genome reveals the evolutionary history of diatom genomes.</title>
        <authorList>
            <person name="Bowler C."/>
            <person name="Allen A.E."/>
            <person name="Badger J.H."/>
            <person name="Grimwood J."/>
            <person name="Jabbari K."/>
            <person name="Kuo A."/>
            <person name="Maheswari U."/>
            <person name="Martens C."/>
            <person name="Maumus F."/>
            <person name="Otillar R.P."/>
            <person name="Rayko E."/>
            <person name="Salamov A."/>
            <person name="Vandepoele K."/>
            <person name="Beszteri B."/>
            <person name="Gruber A."/>
            <person name="Heijde M."/>
            <person name="Katinka M."/>
            <person name="Mock T."/>
            <person name="Valentin K."/>
            <person name="Verret F."/>
            <person name="Berges J.A."/>
            <person name="Brownlee C."/>
            <person name="Cadoret J.P."/>
            <person name="Chiovitti A."/>
            <person name="Choi C.J."/>
            <person name="Coesel S."/>
            <person name="De Martino A."/>
            <person name="Detter J.C."/>
            <person name="Durkin C."/>
            <person name="Falciatore A."/>
            <person name="Fournet J."/>
            <person name="Haruta M."/>
            <person name="Huysman M.J."/>
            <person name="Jenkins B.D."/>
            <person name="Jiroutova K."/>
            <person name="Jorgensen R.E."/>
            <person name="Joubert Y."/>
            <person name="Kaplan A."/>
            <person name="Kroger N."/>
            <person name="Kroth P.G."/>
            <person name="La Roche J."/>
            <person name="Lindquist E."/>
            <person name="Lommer M."/>
            <person name="Martin-Jezequel V."/>
            <person name="Lopez P.J."/>
            <person name="Lucas S."/>
            <person name="Mangogna M."/>
            <person name="McGinnis K."/>
            <person name="Medlin L.K."/>
            <person name="Montsant A."/>
            <person name="Oudot-Le Secq M.P."/>
            <person name="Napoli C."/>
            <person name="Obornik M."/>
            <person name="Parker M.S."/>
            <person name="Petit J.L."/>
            <person name="Porcel B.M."/>
            <person name="Poulsen N."/>
            <person name="Robison M."/>
            <person name="Rychlewski L."/>
            <person name="Rynearson T.A."/>
            <person name="Schmutz J."/>
            <person name="Shapiro H."/>
            <person name="Siaut M."/>
            <person name="Stanley M."/>
            <person name="Sussman M.R."/>
            <person name="Taylor A.R."/>
            <person name="Vardi A."/>
            <person name="von Dassow P."/>
            <person name="Vyverman W."/>
            <person name="Willis A."/>
            <person name="Wyrwicz L.S."/>
            <person name="Rokhsar D.S."/>
            <person name="Weissenbach J."/>
            <person name="Armbrust E.V."/>
            <person name="Green B.R."/>
            <person name="Van de Peer Y."/>
            <person name="Grigoriev I.V."/>
        </authorList>
    </citation>
    <scope>NUCLEOTIDE SEQUENCE [LARGE SCALE GENOMIC DNA]</scope>
    <source>
        <strain evidence="4">CCMP1335</strain>
    </source>
</reference>
<keyword evidence="1" id="KW-0548">Nucleotidyltransferase</keyword>
<dbReference type="EMBL" id="FJ750274">
    <property type="protein sequence ID" value="ACN89266.1"/>
    <property type="molecule type" value="Genomic_DNA"/>
</dbReference>
<reference evidence="3" key="4">
    <citation type="journal article" date="2009" name="Nucleic Acids Res.">
        <title>Gene silencing in the marine diatom Phaeodactylum tricornutum.</title>
        <authorList>
            <person name="De Riso V."/>
            <person name="Raniello R."/>
            <person name="Maumus F."/>
            <person name="Rogato A."/>
            <person name="Bowler C."/>
            <person name="Falciatore A."/>
        </authorList>
    </citation>
    <scope>NUCLEOTIDE SEQUENCE</scope>
</reference>
<dbReference type="eggNOG" id="ENOG502SEIK">
    <property type="taxonomic scope" value="Eukaryota"/>
</dbReference>
<dbReference type="PANTHER" id="PTHR23079">
    <property type="entry name" value="RNA-DEPENDENT RNA POLYMERASE"/>
    <property type="match status" value="1"/>
</dbReference>
<comment type="similarity">
    <text evidence="1">Belongs to the RdRP family.</text>
</comment>
<accession>B8C1R8</accession>
<dbReference type="GO" id="GO:0003723">
    <property type="term" value="F:RNA binding"/>
    <property type="evidence" value="ECO:0007669"/>
    <property type="project" value="UniProtKB-KW"/>
</dbReference>
<name>B8C1R8_THAPS</name>
<dbReference type="GeneID" id="7448462"/>
<proteinExistence type="inferred from homology"/>
<evidence type="ECO:0000259" key="2">
    <source>
        <dbReference type="Pfam" id="PF05183"/>
    </source>
</evidence>
<dbReference type="GO" id="GO:0031380">
    <property type="term" value="C:nuclear RNA-directed RNA polymerase complex"/>
    <property type="evidence" value="ECO:0000318"/>
    <property type="project" value="GO_Central"/>
</dbReference>
<reference evidence="4 5" key="1">
    <citation type="journal article" date="2004" name="Science">
        <title>The genome of the diatom Thalassiosira pseudonana: ecology, evolution, and metabolism.</title>
        <authorList>
            <person name="Armbrust E.V."/>
            <person name="Berges J.A."/>
            <person name="Bowler C."/>
            <person name="Green B.R."/>
            <person name="Martinez D."/>
            <person name="Putnam N.H."/>
            <person name="Zhou S."/>
            <person name="Allen A.E."/>
            <person name="Apt K.E."/>
            <person name="Bechner M."/>
            <person name="Brzezinski M.A."/>
            <person name="Chaal B.K."/>
            <person name="Chiovitti A."/>
            <person name="Davis A.K."/>
            <person name="Demarest M.S."/>
            <person name="Detter J.C."/>
            <person name="Glavina T."/>
            <person name="Goodstein D."/>
            <person name="Hadi M.Z."/>
            <person name="Hellsten U."/>
            <person name="Hildebrand M."/>
            <person name="Jenkins B.D."/>
            <person name="Jurka J."/>
            <person name="Kapitonov V.V."/>
            <person name="Kroger N."/>
            <person name="Lau W.W."/>
            <person name="Lane T.W."/>
            <person name="Larimer F.W."/>
            <person name="Lippmeier J.C."/>
            <person name="Lucas S."/>
            <person name="Medina M."/>
            <person name="Montsant A."/>
            <person name="Obornik M."/>
            <person name="Parker M.S."/>
            <person name="Palenik B."/>
            <person name="Pazour G.J."/>
            <person name="Richardson P.M."/>
            <person name="Rynearson T.A."/>
            <person name="Saito M.A."/>
            <person name="Schwartz D.C."/>
            <person name="Thamatrakoln K."/>
            <person name="Valentin K."/>
            <person name="Vardi A."/>
            <person name="Wilkerson F.P."/>
            <person name="Rokhsar D.S."/>
        </authorList>
    </citation>
    <scope>NUCLEOTIDE SEQUENCE [LARGE SCALE GENOMIC DNA]</scope>
    <source>
        <strain evidence="4">CCMP1335</strain>
    </source>
</reference>
<protein>
    <recommendedName>
        <fullName evidence="1">RNA-dependent RNA polymerase</fullName>
        <ecNumber evidence="1">2.7.7.48</ecNumber>
    </recommendedName>
</protein>
<accession>C7SYH7</accession>
<keyword evidence="1" id="KW-0808">Transferase</keyword>
<dbReference type="PANTHER" id="PTHR23079:SF55">
    <property type="entry name" value="RNA-DIRECTED RNA POLYMERASE"/>
    <property type="match status" value="1"/>
</dbReference>
<evidence type="ECO:0000256" key="1">
    <source>
        <dbReference type="RuleBase" id="RU363098"/>
    </source>
</evidence>
<dbReference type="Pfam" id="PF05183">
    <property type="entry name" value="RdRP"/>
    <property type="match status" value="2"/>
</dbReference>
<dbReference type="GO" id="GO:0003968">
    <property type="term" value="F:RNA-directed RNA polymerase activity"/>
    <property type="evidence" value="ECO:0000318"/>
    <property type="project" value="GO_Central"/>
</dbReference>
<reference evidence="4" key="3">
    <citation type="submission" date="2008-09" db="EMBL/GenBank/DDBJ databases">
        <authorList>
            <consortium name="Diatom Consortium"/>
            <person name="Grigoriev I."/>
            <person name="Grimwood J."/>
            <person name="Kuo A."/>
            <person name="Otillar R.P."/>
            <person name="Salamov A."/>
            <person name="Detter J.C."/>
            <person name="Schmutz J."/>
            <person name="Lindquist E."/>
            <person name="Shapiro H."/>
            <person name="Lucas S."/>
            <person name="Glavina del Rio T."/>
            <person name="Bruce D."/>
            <person name="Pitluck S."/>
            <person name="Rokhsar D."/>
            <person name="Armbrust V."/>
        </authorList>
    </citation>
    <scope>GENOME REANNOTATION</scope>
    <source>
        <strain evidence="4">CCMP1335</strain>
    </source>
</reference>
<feature type="domain" description="RDRP core" evidence="2">
    <location>
        <begin position="652"/>
        <end position="870"/>
    </location>
</feature>
<dbReference type="STRING" id="35128.B8C1R8"/>
<dbReference type="InterPro" id="IPR007855">
    <property type="entry name" value="RDRP"/>
</dbReference>
<dbReference type="InterPro" id="IPR057596">
    <property type="entry name" value="RDRP_core"/>
</dbReference>
<dbReference type="HOGENOM" id="CLU_325858_0_0_1"/>
<dbReference type="AlphaFoldDB" id="B8C1R8"/>
<evidence type="ECO:0000313" key="5">
    <source>
        <dbReference type="Proteomes" id="UP000001449"/>
    </source>
</evidence>
<comment type="catalytic activity">
    <reaction evidence="1">
        <text>RNA(n) + a ribonucleoside 5'-triphosphate = RNA(n+1) + diphosphate</text>
        <dbReference type="Rhea" id="RHEA:21248"/>
        <dbReference type="Rhea" id="RHEA-COMP:14527"/>
        <dbReference type="Rhea" id="RHEA-COMP:17342"/>
        <dbReference type="ChEBI" id="CHEBI:33019"/>
        <dbReference type="ChEBI" id="CHEBI:61557"/>
        <dbReference type="ChEBI" id="CHEBI:140395"/>
        <dbReference type="EC" id="2.7.7.48"/>
    </reaction>
</comment>
<keyword evidence="1 3" id="KW-0696">RNA-directed RNA polymerase</keyword>
<dbReference type="Proteomes" id="UP000001449">
    <property type="component" value="Chromosome 5"/>
</dbReference>
<dbReference type="RefSeq" id="XP_002290515.1">
    <property type="nucleotide sequence ID" value="XM_002290479.1"/>
</dbReference>
<dbReference type="EC" id="2.7.7.48" evidence="1"/>
<dbReference type="GO" id="GO:0030422">
    <property type="term" value="P:siRNA processing"/>
    <property type="evidence" value="ECO:0000318"/>
    <property type="project" value="GO_Central"/>
</dbReference>
<feature type="domain" description="RDRP core" evidence="2">
    <location>
        <begin position="429"/>
        <end position="564"/>
    </location>
</feature>
<organism evidence="4 5">
    <name type="scientific">Thalassiosira pseudonana</name>
    <name type="common">Marine diatom</name>
    <name type="synonym">Cyclotella nana</name>
    <dbReference type="NCBI Taxonomy" id="35128"/>
    <lineage>
        <taxon>Eukaryota</taxon>
        <taxon>Sar</taxon>
        <taxon>Stramenopiles</taxon>
        <taxon>Ochrophyta</taxon>
        <taxon>Bacillariophyta</taxon>
        <taxon>Coscinodiscophyceae</taxon>
        <taxon>Thalassiosirophycidae</taxon>
        <taxon>Thalassiosirales</taxon>
        <taxon>Thalassiosiraceae</taxon>
        <taxon>Thalassiosira</taxon>
    </lineage>
</organism>
<evidence type="ECO:0000313" key="3">
    <source>
        <dbReference type="EMBL" id="ACN89266.1"/>
    </source>
</evidence>
<evidence type="ECO:0000313" key="4">
    <source>
        <dbReference type="EMBL" id="EED92267.1"/>
    </source>
</evidence>
<dbReference type="KEGG" id="tps:THAPSDRAFT_5028"/>
<keyword evidence="5" id="KW-1185">Reference proteome</keyword>
<dbReference type="EMBL" id="CM000642">
    <property type="protein sequence ID" value="EED92267.1"/>
    <property type="molecule type" value="Genomic_DNA"/>
</dbReference>
<keyword evidence="1" id="KW-0694">RNA-binding</keyword>